<evidence type="ECO:0000313" key="5">
    <source>
        <dbReference type="Proteomes" id="UP001204798"/>
    </source>
</evidence>
<organism evidence="4 5">
    <name type="scientific">Candidatus Fervidibacter sacchari</name>
    <dbReference type="NCBI Taxonomy" id="1448929"/>
    <lineage>
        <taxon>Bacteria</taxon>
        <taxon>Candidatus Fervidibacterota</taxon>
        <taxon>Candidatus Fervidibacter</taxon>
    </lineage>
</organism>
<dbReference type="SUPFAM" id="SSF53590">
    <property type="entry name" value="Nucleoside hydrolase"/>
    <property type="match status" value="1"/>
</dbReference>
<dbReference type="Pfam" id="PF01156">
    <property type="entry name" value="IU_nuc_hydro"/>
    <property type="match status" value="1"/>
</dbReference>
<reference evidence="4 5" key="1">
    <citation type="submission" date="2022-08" db="EMBL/GenBank/DDBJ databases">
        <title>Bacterial and archaeal communities from various locations to study Microbial Dark Matter (Phase II).</title>
        <authorList>
            <person name="Stepanauskas R."/>
        </authorList>
    </citation>
    <scope>NUCLEOTIDE SEQUENCE [LARGE SCALE GENOMIC DNA]</scope>
    <source>
        <strain evidence="4 5">PD1</strain>
    </source>
</reference>
<dbReference type="Proteomes" id="UP001204798">
    <property type="component" value="Unassembled WGS sequence"/>
</dbReference>
<name>A0ABT2EVN3_9BACT</name>
<dbReference type="PANTHER" id="PTHR12304">
    <property type="entry name" value="INOSINE-URIDINE PREFERRING NUCLEOSIDE HYDROLASE"/>
    <property type="match status" value="1"/>
</dbReference>
<comment type="caution">
    <text evidence="4">The sequence shown here is derived from an EMBL/GenBank/DDBJ whole genome shotgun (WGS) entry which is preliminary data.</text>
</comment>
<keyword evidence="1" id="KW-0378">Hydrolase</keyword>
<feature type="domain" description="Inosine/uridine-preferring nucleoside hydrolase" evidence="3">
    <location>
        <begin position="6"/>
        <end position="282"/>
    </location>
</feature>
<proteinExistence type="predicted"/>
<dbReference type="InterPro" id="IPR023186">
    <property type="entry name" value="IUNH"/>
</dbReference>
<dbReference type="Gene3D" id="3.90.245.10">
    <property type="entry name" value="Ribonucleoside hydrolase-like"/>
    <property type="match status" value="1"/>
</dbReference>
<evidence type="ECO:0000256" key="2">
    <source>
        <dbReference type="ARBA" id="ARBA00023295"/>
    </source>
</evidence>
<gene>
    <name evidence="4" type="ORF">M2350_003424</name>
</gene>
<dbReference type="InterPro" id="IPR036452">
    <property type="entry name" value="Ribo_hydro-like"/>
</dbReference>
<dbReference type="RefSeq" id="WP_259101609.1">
    <property type="nucleotide sequence ID" value="NZ_CP130454.1"/>
</dbReference>
<accession>A0ABT2EVN3</accession>
<evidence type="ECO:0000259" key="3">
    <source>
        <dbReference type="Pfam" id="PF01156"/>
    </source>
</evidence>
<dbReference type="InterPro" id="IPR001910">
    <property type="entry name" value="Inosine/uridine_hydrolase_dom"/>
</dbReference>
<keyword evidence="5" id="KW-1185">Reference proteome</keyword>
<protein>
    <submittedName>
        <fullName evidence="4">Inosine-uridine nucleoside N-ribohydrolase</fullName>
    </submittedName>
</protein>
<sequence>MAVKLFVDTDIGSNVDDAFALVLAVRLPEVELLGVTTVGSMVAVRAQLARKVLATLGKRGVPVSAGCSQGLIEPPSRHFPEQATVLDEVDKLFFPPANGIDFLRDAIRRNPGELVIVTLGAMTNLALALRAEPALCRLIRRLVVMAGTEALHYAETNIRNDPEAAFIVFNSGIPFVMVPKDITQHAVMPEAMLERLQKSDSPICKLLWEMTQIWLQSTGAKAPILNDPLAVAIAVRPEIATLERVRVEVELQGTHTRGFTIVKPEPTGPGWVVRSVNWDSFWSLVESALFQ</sequence>
<evidence type="ECO:0000256" key="1">
    <source>
        <dbReference type="ARBA" id="ARBA00022801"/>
    </source>
</evidence>
<keyword evidence="2" id="KW-0326">Glycosidase</keyword>
<evidence type="ECO:0000313" key="4">
    <source>
        <dbReference type="EMBL" id="MCS3920983.1"/>
    </source>
</evidence>
<dbReference type="EMBL" id="JANUCP010000008">
    <property type="protein sequence ID" value="MCS3920983.1"/>
    <property type="molecule type" value="Genomic_DNA"/>
</dbReference>
<dbReference type="PANTHER" id="PTHR12304:SF4">
    <property type="entry name" value="URIDINE NUCLEOSIDASE"/>
    <property type="match status" value="1"/>
</dbReference>